<dbReference type="Pfam" id="PF01554">
    <property type="entry name" value="MatE"/>
    <property type="match status" value="2"/>
</dbReference>
<feature type="transmembrane region" description="Helical" evidence="7">
    <location>
        <begin position="166"/>
        <end position="188"/>
    </location>
</feature>
<feature type="transmembrane region" description="Helical" evidence="7">
    <location>
        <begin position="137"/>
        <end position="154"/>
    </location>
</feature>
<evidence type="ECO:0000313" key="9">
    <source>
        <dbReference type="Proteomes" id="UP000886884"/>
    </source>
</evidence>
<dbReference type="InterPro" id="IPR002528">
    <property type="entry name" value="MATE_fam"/>
</dbReference>
<reference evidence="8" key="1">
    <citation type="submission" date="2020-10" db="EMBL/GenBank/DDBJ databases">
        <authorList>
            <person name="Gilroy R."/>
        </authorList>
    </citation>
    <scope>NUCLEOTIDE SEQUENCE</scope>
    <source>
        <strain evidence="8">CHK183-6373</strain>
    </source>
</reference>
<feature type="transmembrane region" description="Helical" evidence="7">
    <location>
        <begin position="373"/>
        <end position="395"/>
    </location>
</feature>
<feature type="transmembrane region" description="Helical" evidence="7">
    <location>
        <begin position="58"/>
        <end position="79"/>
    </location>
</feature>
<feature type="transmembrane region" description="Helical" evidence="7">
    <location>
        <begin position="99"/>
        <end position="117"/>
    </location>
</feature>
<comment type="caution">
    <text evidence="8">The sequence shown here is derived from an EMBL/GenBank/DDBJ whole genome shotgun (WGS) entry which is preliminary data.</text>
</comment>
<feature type="transmembrane region" description="Helical" evidence="7">
    <location>
        <begin position="248"/>
        <end position="280"/>
    </location>
</feature>
<feature type="transmembrane region" description="Helical" evidence="7">
    <location>
        <begin position="435"/>
        <end position="456"/>
    </location>
</feature>
<dbReference type="AlphaFoldDB" id="A0A9D1P707"/>
<evidence type="ECO:0000256" key="2">
    <source>
        <dbReference type="ARBA" id="ARBA00022448"/>
    </source>
</evidence>
<dbReference type="InterPro" id="IPR052031">
    <property type="entry name" value="Membrane_Transporter-Flippase"/>
</dbReference>
<dbReference type="NCBIfam" id="TIGR00797">
    <property type="entry name" value="matE"/>
    <property type="match status" value="1"/>
</dbReference>
<keyword evidence="4 7" id="KW-0812">Transmembrane</keyword>
<dbReference type="InterPro" id="IPR048279">
    <property type="entry name" value="MdtK-like"/>
</dbReference>
<evidence type="ECO:0000256" key="3">
    <source>
        <dbReference type="ARBA" id="ARBA00022475"/>
    </source>
</evidence>
<feature type="transmembrane region" description="Helical" evidence="7">
    <location>
        <begin position="332"/>
        <end position="353"/>
    </location>
</feature>
<dbReference type="GO" id="GO:0005886">
    <property type="term" value="C:plasma membrane"/>
    <property type="evidence" value="ECO:0007669"/>
    <property type="project" value="UniProtKB-SubCell"/>
</dbReference>
<dbReference type="PIRSF" id="PIRSF006603">
    <property type="entry name" value="DinF"/>
    <property type="match status" value="1"/>
</dbReference>
<feature type="transmembrane region" description="Helical" evidence="7">
    <location>
        <begin position="208"/>
        <end position="227"/>
    </location>
</feature>
<dbReference type="PANTHER" id="PTHR43549:SF3">
    <property type="entry name" value="MULTIDRUG RESISTANCE PROTEIN YPNP-RELATED"/>
    <property type="match status" value="1"/>
</dbReference>
<keyword evidence="2" id="KW-0813">Transport</keyword>
<feature type="transmembrane region" description="Helical" evidence="7">
    <location>
        <begin position="17"/>
        <end position="38"/>
    </location>
</feature>
<dbReference type="EMBL" id="DVOT01000081">
    <property type="protein sequence ID" value="HIV27227.1"/>
    <property type="molecule type" value="Genomic_DNA"/>
</dbReference>
<gene>
    <name evidence="8" type="ORF">IAA64_04615</name>
</gene>
<dbReference type="CDD" id="cd13144">
    <property type="entry name" value="MATE_like_4"/>
    <property type="match status" value="1"/>
</dbReference>
<dbReference type="GO" id="GO:0015297">
    <property type="term" value="F:antiporter activity"/>
    <property type="evidence" value="ECO:0007669"/>
    <property type="project" value="InterPro"/>
</dbReference>
<evidence type="ECO:0000256" key="4">
    <source>
        <dbReference type="ARBA" id="ARBA00022692"/>
    </source>
</evidence>
<proteinExistence type="predicted"/>
<dbReference type="Proteomes" id="UP000886884">
    <property type="component" value="Unassembled WGS sequence"/>
</dbReference>
<evidence type="ECO:0000256" key="5">
    <source>
        <dbReference type="ARBA" id="ARBA00022989"/>
    </source>
</evidence>
<evidence type="ECO:0000256" key="6">
    <source>
        <dbReference type="ARBA" id="ARBA00023136"/>
    </source>
</evidence>
<organism evidence="8 9">
    <name type="scientific">Candidatus Ornithocaccomicrobium faecavium</name>
    <dbReference type="NCBI Taxonomy" id="2840890"/>
    <lineage>
        <taxon>Bacteria</taxon>
        <taxon>Bacillati</taxon>
        <taxon>Bacillota</taxon>
        <taxon>Clostridia</taxon>
        <taxon>Candidatus Ornithocaccomicrobium</taxon>
    </lineage>
</organism>
<keyword evidence="6 7" id="KW-0472">Membrane</keyword>
<feature type="transmembrane region" description="Helical" evidence="7">
    <location>
        <begin position="300"/>
        <end position="320"/>
    </location>
</feature>
<accession>A0A9D1P707</accession>
<dbReference type="PANTHER" id="PTHR43549">
    <property type="entry name" value="MULTIDRUG RESISTANCE PROTEIN YPNP-RELATED"/>
    <property type="match status" value="1"/>
</dbReference>
<reference evidence="8" key="2">
    <citation type="journal article" date="2021" name="PeerJ">
        <title>Extensive microbial diversity within the chicken gut microbiome revealed by metagenomics and culture.</title>
        <authorList>
            <person name="Gilroy R."/>
            <person name="Ravi A."/>
            <person name="Getino M."/>
            <person name="Pursley I."/>
            <person name="Horton D.L."/>
            <person name="Alikhan N.F."/>
            <person name="Baker D."/>
            <person name="Gharbi K."/>
            <person name="Hall N."/>
            <person name="Watson M."/>
            <person name="Adriaenssens E.M."/>
            <person name="Foster-Nyarko E."/>
            <person name="Jarju S."/>
            <person name="Secka A."/>
            <person name="Antonio M."/>
            <person name="Oren A."/>
            <person name="Chaudhuri R.R."/>
            <person name="La Ragione R."/>
            <person name="Hildebrand F."/>
            <person name="Pallen M.J."/>
        </authorList>
    </citation>
    <scope>NUCLEOTIDE SEQUENCE</scope>
    <source>
        <strain evidence="8">CHK183-6373</strain>
    </source>
</reference>
<evidence type="ECO:0000256" key="1">
    <source>
        <dbReference type="ARBA" id="ARBA00004651"/>
    </source>
</evidence>
<name>A0A9D1P707_9FIRM</name>
<sequence length="470" mass="51086">MENTAENKMGVMPIGKLVLNMSVPMMISMLVQALYNVVDSIFVSMVSEEALSAVSFSFPAQNLMIGLATGTAVGVNALLSRALGAGDRERANRIAEHGVFLSMIGFLVFLLFGLFGSRAFMLSQTQNQQIVEFGVDYLTVVCCFSFGMYGQMIFERLMQATGRTFYTMITQGTGAIINIILDPIFILPQGYDMGLFNMPIGFDMGTKGAAIATVIGQIVACILAIIINGKKNPDIQLALRKFRPKLHLIGRIYAIGFPSVIMMAIGSIMTWLMNIILITYTTGKETAATVFGVYFKLNSFVFMPVFGLNNGVIPILAYNYGAQKRSRMTQAIRVSLCYASAFMLIGTILFLSIPDVLLGFFNATETMLAIGEPALRIIASTFIVAGVCIVLGSVFQALGFSVYSMIVSLARQLLVLVPVAWALAAIGQRVGNDTLVWISFPVAEVMSAVVTAVLFIRLNKKVISQIPDRV</sequence>
<feature type="transmembrane region" description="Helical" evidence="7">
    <location>
        <begin position="402"/>
        <end position="423"/>
    </location>
</feature>
<keyword evidence="5 7" id="KW-1133">Transmembrane helix</keyword>
<evidence type="ECO:0000256" key="7">
    <source>
        <dbReference type="SAM" id="Phobius"/>
    </source>
</evidence>
<comment type="subcellular location">
    <subcellularLocation>
        <location evidence="1">Cell membrane</location>
        <topology evidence="1">Multi-pass membrane protein</topology>
    </subcellularLocation>
</comment>
<protein>
    <submittedName>
        <fullName evidence="8">MATE family efflux transporter</fullName>
    </submittedName>
</protein>
<keyword evidence="3" id="KW-1003">Cell membrane</keyword>
<evidence type="ECO:0000313" key="8">
    <source>
        <dbReference type="EMBL" id="HIV27227.1"/>
    </source>
</evidence>
<dbReference type="GO" id="GO:0042910">
    <property type="term" value="F:xenobiotic transmembrane transporter activity"/>
    <property type="evidence" value="ECO:0007669"/>
    <property type="project" value="InterPro"/>
</dbReference>